<evidence type="ECO:0000256" key="6">
    <source>
        <dbReference type="ARBA" id="ARBA00022499"/>
    </source>
</evidence>
<keyword evidence="11" id="KW-0206">Cytoskeleton</keyword>
<keyword evidence="9" id="KW-0007">Acetylation</keyword>
<evidence type="ECO:0000256" key="15">
    <source>
        <dbReference type="PROSITE-ProRule" id="PRU00325"/>
    </source>
</evidence>
<feature type="domain" description="SWIM-type" evidence="16">
    <location>
        <begin position="10"/>
        <end position="43"/>
    </location>
</feature>
<dbReference type="VEuPathDB" id="VectorBase:LDEU002414"/>
<comment type="subunit">
    <text evidence="14">Subunit of dynactin, a multiprotein complex part of a tripartite complex with dynein and a adapter, such as BICDL1, BICD2 or HOOK3. The dynactin complex is built around ACTR1A/ACTB filament and consists of an actin-related filament composed of a shoulder domain, a pointed end and a barbed end. Its length is defined by its flexible shoulder domain. The soulder is composed of 2 DCTN1 subunits, 4 DCTN2 and 2 DCTN3. The 4 DCNT2 (via N-terminus) bind the ACTR1A filament and act as molecular rulers to determine the length. The pointed end is important for binding dynein-dynactin cargo adapters. Consists of 4 subunits: ACTR10, DCNT4, DCTN5 and DCTN6. The barbed end is composed of a CAPZA1:CAPZB heterodimers, which binds ACTR1A/ACTB filament and dynactin and stabilizes dynactin. Interacts with ATP7B, but not ATP7A, in a copper-dependent manner. Interacts with ANK2; this interaction is required for localization at costameres. Interacts with N4BP2L1.</text>
</comment>
<evidence type="ECO:0000256" key="14">
    <source>
        <dbReference type="ARBA" id="ARBA00093507"/>
    </source>
</evidence>
<evidence type="ECO:0000256" key="2">
    <source>
        <dbReference type="ARBA" id="ARBA00004529"/>
    </source>
</evidence>
<dbReference type="GO" id="GO:0030016">
    <property type="term" value="C:myofibril"/>
    <property type="evidence" value="ECO:0007669"/>
    <property type="project" value="UniProtKB-SubCell"/>
</dbReference>
<keyword evidence="7" id="KW-0597">Phosphoprotein</keyword>
<keyword evidence="15" id="KW-0863">Zinc-finger</keyword>
<dbReference type="PANTHER" id="PTHR13034:SF2">
    <property type="entry name" value="DYNACTIN SUBUNIT 4"/>
    <property type="match status" value="1"/>
</dbReference>
<evidence type="ECO:0000256" key="1">
    <source>
        <dbReference type="ARBA" id="ARBA00004300"/>
    </source>
</evidence>
<evidence type="ECO:0000256" key="5">
    <source>
        <dbReference type="ARBA" id="ARBA00022490"/>
    </source>
</evidence>
<name>A0A443SQ09_9ACAR</name>
<dbReference type="Proteomes" id="UP000288716">
    <property type="component" value="Unassembled WGS sequence"/>
</dbReference>
<protein>
    <recommendedName>
        <fullName evidence="13">Dynactin subunit 4</fullName>
    </recommendedName>
</protein>
<dbReference type="GO" id="GO:0001725">
    <property type="term" value="C:stress fiber"/>
    <property type="evidence" value="ECO:0007669"/>
    <property type="project" value="UniProtKB-SubCell"/>
</dbReference>
<keyword evidence="10" id="KW-0175">Coiled coil</keyword>
<evidence type="ECO:0000256" key="4">
    <source>
        <dbReference type="ARBA" id="ARBA00004657"/>
    </source>
</evidence>
<dbReference type="GO" id="GO:0005938">
    <property type="term" value="C:cell cortex"/>
    <property type="evidence" value="ECO:0007669"/>
    <property type="project" value="UniProtKB-SubCell"/>
</dbReference>
<proteinExistence type="inferred from homology"/>
<organism evidence="17 18">
    <name type="scientific">Leptotrombidium deliense</name>
    <dbReference type="NCBI Taxonomy" id="299467"/>
    <lineage>
        <taxon>Eukaryota</taxon>
        <taxon>Metazoa</taxon>
        <taxon>Ecdysozoa</taxon>
        <taxon>Arthropoda</taxon>
        <taxon>Chelicerata</taxon>
        <taxon>Arachnida</taxon>
        <taxon>Acari</taxon>
        <taxon>Acariformes</taxon>
        <taxon>Trombidiformes</taxon>
        <taxon>Prostigmata</taxon>
        <taxon>Anystina</taxon>
        <taxon>Parasitengona</taxon>
        <taxon>Trombiculoidea</taxon>
        <taxon>Trombiculidae</taxon>
        <taxon>Leptotrombidium</taxon>
    </lineage>
</organism>
<evidence type="ECO:0000256" key="11">
    <source>
        <dbReference type="ARBA" id="ARBA00023212"/>
    </source>
</evidence>
<dbReference type="OrthoDB" id="283815at2759"/>
<dbReference type="AlphaFoldDB" id="A0A443SQ09"/>
<evidence type="ECO:0000256" key="13">
    <source>
        <dbReference type="ARBA" id="ARBA00034864"/>
    </source>
</evidence>
<dbReference type="EMBL" id="NCKV01000830">
    <property type="protein sequence ID" value="RWS29626.1"/>
    <property type="molecule type" value="Genomic_DNA"/>
</dbReference>
<sequence>MSVNVNSVFFSTIVRYQCSCGQFQPFSSIYFCRHCVKLRCKLCVSHEVDSQYCQHCLEYIPTIDAKLKKNKCASCYSCPSCTHTLSTKVSLVPVKNEANQFTSKKSYVLICSYCKWTSKDVGIADQFAATGGWPETEVADTKRIDALFEYYKLVAQKEKLEKEKKRMVHGQRPGHAIHLLDKYGISASLSPKVTETLRAKLYSGKLMANNYSSDKSVNELKAESAKATDVCVPLDVDLYYKKRIEIMSESSIEQRITQIELQPCNVASFYPISKMLSVKRSLRCKQCDHNLSKPEYNPSSIKFKIRLSAFYDIPELQVSKVPQLIAHKPCLMELTIKNPTQYLTHISFLNDAQYGSSIGQVHLPQQQLLLPPNDDTLELDTEHSDNNKYNDDPKVVSFRRGNKLGIFVTVVPNHEKECKLVFCMKHDFVHNSMQVNGDKGTQRSWVIHNVMLDLTSFMYCS</sequence>
<reference evidence="17 18" key="1">
    <citation type="journal article" date="2018" name="Gigascience">
        <title>Genomes of trombidid mites reveal novel predicted allergens and laterally-transferred genes associated with secondary metabolism.</title>
        <authorList>
            <person name="Dong X."/>
            <person name="Chaisiri K."/>
            <person name="Xia D."/>
            <person name="Armstrong S.D."/>
            <person name="Fang Y."/>
            <person name="Donnelly M.J."/>
            <person name="Kadowaki T."/>
            <person name="McGarry J.W."/>
            <person name="Darby A.C."/>
            <person name="Makepeace B.L."/>
        </authorList>
    </citation>
    <scope>NUCLEOTIDE SEQUENCE [LARGE SCALE GENOMIC DNA]</scope>
    <source>
        <strain evidence="17">UoL-UT</strain>
    </source>
</reference>
<comment type="similarity">
    <text evidence="12">Belongs to the dynactin subunit 4 family.</text>
</comment>
<dbReference type="GO" id="GO:0008270">
    <property type="term" value="F:zinc ion binding"/>
    <property type="evidence" value="ECO:0007669"/>
    <property type="project" value="UniProtKB-KW"/>
</dbReference>
<keyword evidence="15" id="KW-0479">Metal-binding</keyword>
<evidence type="ECO:0000256" key="9">
    <source>
        <dbReference type="ARBA" id="ARBA00022990"/>
    </source>
</evidence>
<keyword evidence="15" id="KW-0862">Zinc</keyword>
<keyword evidence="18" id="KW-1185">Reference proteome</keyword>
<dbReference type="PANTHER" id="PTHR13034">
    <property type="entry name" value="DYNACTIN P62 SUBUNIT"/>
    <property type="match status" value="1"/>
</dbReference>
<dbReference type="InterPro" id="IPR008603">
    <property type="entry name" value="DCTN4"/>
</dbReference>
<dbReference type="Pfam" id="PF05502">
    <property type="entry name" value="Dynactin_p62"/>
    <property type="match status" value="2"/>
</dbReference>
<dbReference type="PROSITE" id="PS50966">
    <property type="entry name" value="ZF_SWIM"/>
    <property type="match status" value="1"/>
</dbReference>
<accession>A0A443SQ09</accession>
<keyword evidence="8" id="KW-0832">Ubl conjugation</keyword>
<gene>
    <name evidence="17" type="ORF">B4U80_01287</name>
</gene>
<comment type="subcellular location">
    <subcellularLocation>
        <location evidence="3">Cytoplasm</location>
        <location evidence="3">Cell cortex</location>
    </subcellularLocation>
    <subcellularLocation>
        <location evidence="1">Cytoplasm</location>
        <location evidence="1">Cytoskeleton</location>
        <location evidence="1">Microtubule organizing center</location>
        <location evidence="1">Centrosome</location>
    </subcellularLocation>
    <subcellularLocation>
        <location evidence="2">Cytoplasm</location>
        <location evidence="2">Cytoskeleton</location>
        <location evidence="2">Stress fiber</location>
    </subcellularLocation>
    <subcellularLocation>
        <location evidence="4">Cytoplasm</location>
        <location evidence="4">Myofibril</location>
    </subcellularLocation>
</comment>
<evidence type="ECO:0000256" key="12">
    <source>
        <dbReference type="ARBA" id="ARBA00034776"/>
    </source>
</evidence>
<keyword evidence="5" id="KW-0963">Cytoplasm</keyword>
<evidence type="ECO:0000256" key="3">
    <source>
        <dbReference type="ARBA" id="ARBA00004544"/>
    </source>
</evidence>
<evidence type="ECO:0000313" key="17">
    <source>
        <dbReference type="EMBL" id="RWS29626.1"/>
    </source>
</evidence>
<evidence type="ECO:0000256" key="7">
    <source>
        <dbReference type="ARBA" id="ARBA00022553"/>
    </source>
</evidence>
<dbReference type="STRING" id="299467.A0A443SQ09"/>
<dbReference type="GO" id="GO:0005813">
    <property type="term" value="C:centrosome"/>
    <property type="evidence" value="ECO:0007669"/>
    <property type="project" value="UniProtKB-SubCell"/>
</dbReference>
<keyword evidence="6" id="KW-1017">Isopeptide bond</keyword>
<evidence type="ECO:0000313" key="18">
    <source>
        <dbReference type="Proteomes" id="UP000288716"/>
    </source>
</evidence>
<dbReference type="GO" id="GO:0005869">
    <property type="term" value="C:dynactin complex"/>
    <property type="evidence" value="ECO:0007669"/>
    <property type="project" value="InterPro"/>
</dbReference>
<evidence type="ECO:0000256" key="10">
    <source>
        <dbReference type="ARBA" id="ARBA00023054"/>
    </source>
</evidence>
<evidence type="ECO:0000259" key="16">
    <source>
        <dbReference type="PROSITE" id="PS50966"/>
    </source>
</evidence>
<dbReference type="InterPro" id="IPR007527">
    <property type="entry name" value="Znf_SWIM"/>
</dbReference>
<comment type="caution">
    <text evidence="17">The sequence shown here is derived from an EMBL/GenBank/DDBJ whole genome shotgun (WGS) entry which is preliminary data.</text>
</comment>
<evidence type="ECO:0000256" key="8">
    <source>
        <dbReference type="ARBA" id="ARBA00022843"/>
    </source>
</evidence>